<dbReference type="Pfam" id="PF11276">
    <property type="entry name" value="DUF3078"/>
    <property type="match status" value="1"/>
</dbReference>
<gene>
    <name evidence="1" type="ORF">EVA_04035</name>
</gene>
<evidence type="ECO:0000313" key="1">
    <source>
        <dbReference type="EMBL" id="EJX07855.1"/>
    </source>
</evidence>
<protein>
    <recommendedName>
        <fullName evidence="2">DUF3078 domain-containing protein</fullName>
    </recommendedName>
</protein>
<proteinExistence type="predicted"/>
<dbReference type="InterPro" id="IPR021428">
    <property type="entry name" value="DUF3078"/>
</dbReference>
<organism evidence="1">
    <name type="scientific">gut metagenome</name>
    <dbReference type="NCBI Taxonomy" id="749906"/>
    <lineage>
        <taxon>unclassified sequences</taxon>
        <taxon>metagenomes</taxon>
        <taxon>organismal metagenomes</taxon>
    </lineage>
</organism>
<accession>J9H2R7</accession>
<dbReference type="AlphaFoldDB" id="J9H2R7"/>
<evidence type="ECO:0008006" key="2">
    <source>
        <dbReference type="Google" id="ProtNLM"/>
    </source>
</evidence>
<name>J9H2R7_9ZZZZ</name>
<reference evidence="1" key="1">
    <citation type="journal article" date="2012" name="PLoS ONE">
        <title>Gene sets for utilization of primary and secondary nutrition supplies in the distal gut of endangered iberian lynx.</title>
        <authorList>
            <person name="Alcaide M."/>
            <person name="Messina E."/>
            <person name="Richter M."/>
            <person name="Bargiela R."/>
            <person name="Peplies J."/>
            <person name="Huws S.A."/>
            <person name="Newbold C.J."/>
            <person name="Golyshin P.N."/>
            <person name="Simon M.A."/>
            <person name="Lopez G."/>
            <person name="Yakimov M.M."/>
            <person name="Ferrer M."/>
        </authorList>
    </citation>
    <scope>NUCLEOTIDE SEQUENCE</scope>
</reference>
<sequence length="616" mass="70321">MRKNFYLTLVGLFCGMGAFAQEVVTVHTAAQGERLETDTVIARPDTLKAVNDTVRPTMDSLRLLYESMQMLPPDTLKAPQDSLLEKTDSLQTADSLRAASKGVIYQGNDSIFMMNEASFLSNDTTYLKPDSTLMAADSLRLANDTVFVARDSVALGKGEVAVDSNLEKEKAAAKKSRKPKQSPAVRAFYQSLNELSASYFAYFHLWDNLDIPVPRRIRPNPGFYKLFVPPTYYEAPIREAFDIGWQPGQKVATPVDSLLMGKRDTISGKYYQLPDLETLAATDRWSNAILRNFYKQHPEMLVNNELYLKDLKPLEDDMIVRAPRKEKFRSLLEPEAPVESVNPDNELLVFRPNFWTHKGNGYLNFTQHYISDNWYKGGESTNALLGGLVLEANFDDRQRLEFENKLELKLGFITAPSDTLHEYKTNADLIRLNSKLGVKAFKNWYYTLAAEFKTQFFANYKTNSDVMISNFMSPAQLELALGMDFKQNKKNYTLSLMGSPLAYTFIYISNDRIDDPTAFNVDAGHKTASLFGSKFTGNLKWQIIPNIIWESKLDYFTTYEKVIANWENTFNFVLNRYLSTKLFVHARFDDGVTLAEDENSYFQLQELLSFGINYTW</sequence>
<dbReference type="EMBL" id="AMCI01000774">
    <property type="protein sequence ID" value="EJX07855.1"/>
    <property type="molecule type" value="Genomic_DNA"/>
</dbReference>
<comment type="caution">
    <text evidence="1">The sequence shown here is derived from an EMBL/GenBank/DDBJ whole genome shotgun (WGS) entry which is preliminary data.</text>
</comment>